<evidence type="ECO:0000313" key="2">
    <source>
        <dbReference type="Proteomes" id="UP000264719"/>
    </source>
</evidence>
<gene>
    <name evidence="1" type="ORF">DCS45_00645</name>
</gene>
<dbReference type="RefSeq" id="WP_339853372.1">
    <property type="nucleotide sequence ID" value="NZ_CAXAXR010000005.1"/>
</dbReference>
<accession>A0A348W756</accession>
<sequence length="114" mass="12860">MAKPKAGELKSIVQFERYTTVDDGFGKVENWSSHGDPVRARKTEVSDGERWRASEVGAVITARFLLRWSVFTAGITAKDRLICEGRKYEITGGPREVHGRRRYVELSCAARSDK</sequence>
<dbReference type="InterPro" id="IPR038666">
    <property type="entry name" value="SSP1_head-tail_sf"/>
</dbReference>
<organism evidence="1 2">
    <name type="scientific">Roseovarius nubinhibens</name>
    <dbReference type="NCBI Taxonomy" id="314263"/>
    <lineage>
        <taxon>Bacteria</taxon>
        <taxon>Pseudomonadati</taxon>
        <taxon>Pseudomonadota</taxon>
        <taxon>Alphaproteobacteria</taxon>
        <taxon>Rhodobacterales</taxon>
        <taxon>Roseobacteraceae</taxon>
        <taxon>Roseovarius</taxon>
    </lineage>
</organism>
<comment type="caution">
    <text evidence="1">The sequence shown here is derived from an EMBL/GenBank/DDBJ whole genome shotgun (WGS) entry which is preliminary data.</text>
</comment>
<dbReference type="Pfam" id="PF05521">
    <property type="entry name" value="Phage_HCP"/>
    <property type="match status" value="1"/>
</dbReference>
<dbReference type="AlphaFoldDB" id="A0A348W756"/>
<dbReference type="NCBIfam" id="TIGR01563">
    <property type="entry name" value="gp16_SPP1"/>
    <property type="match status" value="1"/>
</dbReference>
<proteinExistence type="predicted"/>
<dbReference type="Gene3D" id="2.40.10.270">
    <property type="entry name" value="Bacteriophage SPP1 head-tail adaptor protein"/>
    <property type="match status" value="1"/>
</dbReference>
<name>A0A348W756_9RHOB</name>
<dbReference type="EMBL" id="DMVW01000012">
    <property type="protein sequence ID" value="HAR50368.1"/>
    <property type="molecule type" value="Genomic_DNA"/>
</dbReference>
<dbReference type="Proteomes" id="UP000264719">
    <property type="component" value="Unassembled WGS sequence"/>
</dbReference>
<reference evidence="1 2" key="1">
    <citation type="journal article" date="2018" name="Nat. Biotechnol.">
        <title>A standardized bacterial taxonomy based on genome phylogeny substantially revises the tree of life.</title>
        <authorList>
            <person name="Parks D.H."/>
            <person name="Chuvochina M."/>
            <person name="Waite D.W."/>
            <person name="Rinke C."/>
            <person name="Skarshewski A."/>
            <person name="Chaumeil P.A."/>
            <person name="Hugenholtz P."/>
        </authorList>
    </citation>
    <scope>NUCLEOTIDE SEQUENCE [LARGE SCALE GENOMIC DNA]</scope>
    <source>
        <strain evidence="1">UBA9169</strain>
    </source>
</reference>
<evidence type="ECO:0000313" key="1">
    <source>
        <dbReference type="EMBL" id="HAR50368.1"/>
    </source>
</evidence>
<dbReference type="InterPro" id="IPR008767">
    <property type="entry name" value="Phage_SPP1_head-tail_adaptor"/>
</dbReference>
<protein>
    <submittedName>
        <fullName evidence="1">Head-tail adaptor protein</fullName>
    </submittedName>
</protein>